<evidence type="ECO:0000256" key="11">
    <source>
        <dbReference type="ARBA" id="ARBA00023136"/>
    </source>
</evidence>
<comment type="caution">
    <text evidence="18">The sequence shown here is derived from an EMBL/GenBank/DDBJ whole genome shotgun (WGS) entry which is preliminary data.</text>
</comment>
<evidence type="ECO:0000256" key="4">
    <source>
        <dbReference type="ARBA" id="ARBA00022452"/>
    </source>
</evidence>
<gene>
    <name evidence="18" type="ORF">GZA08_06075</name>
</gene>
<evidence type="ECO:0000256" key="5">
    <source>
        <dbReference type="ARBA" id="ARBA00022597"/>
    </source>
</evidence>
<keyword evidence="3" id="KW-0813">Transport</keyword>
<keyword evidence="10" id="KW-0626">Porin</keyword>
<dbReference type="RefSeq" id="WP_163890945.1">
    <property type="nucleotide sequence ID" value="NZ_JAAFYS010000001.1"/>
</dbReference>
<evidence type="ECO:0000256" key="6">
    <source>
        <dbReference type="ARBA" id="ARBA00022692"/>
    </source>
</evidence>
<evidence type="ECO:0000259" key="16">
    <source>
        <dbReference type="Pfam" id="PF02563"/>
    </source>
</evidence>
<evidence type="ECO:0000256" key="15">
    <source>
        <dbReference type="SAM" id="SignalP"/>
    </source>
</evidence>
<dbReference type="AlphaFoldDB" id="A0A6B2JWE7"/>
<dbReference type="GO" id="GO:0006811">
    <property type="term" value="P:monoatomic ion transport"/>
    <property type="evidence" value="ECO:0007669"/>
    <property type="project" value="UniProtKB-KW"/>
</dbReference>
<evidence type="ECO:0000256" key="1">
    <source>
        <dbReference type="ARBA" id="ARBA00004571"/>
    </source>
</evidence>
<keyword evidence="5" id="KW-0762">Sugar transport</keyword>
<comment type="similarity">
    <text evidence="2">Belongs to the BexD/CtrA/VexA family.</text>
</comment>
<evidence type="ECO:0000256" key="7">
    <source>
        <dbReference type="ARBA" id="ARBA00022729"/>
    </source>
</evidence>
<protein>
    <submittedName>
        <fullName evidence="18">Polysaccharide biosynthesis protein</fullName>
    </submittedName>
</protein>
<dbReference type="EMBL" id="JAAGAB010000001">
    <property type="protein sequence ID" value="NDV00534.1"/>
    <property type="molecule type" value="Genomic_DNA"/>
</dbReference>
<keyword evidence="13" id="KW-0998">Cell outer membrane</keyword>
<keyword evidence="19" id="KW-1185">Reference proteome</keyword>
<dbReference type="InterPro" id="IPR003715">
    <property type="entry name" value="Poly_export_N"/>
</dbReference>
<organism evidence="18 19">
    <name type="scientific">Pseudoroseicyclus tamaricis</name>
    <dbReference type="NCBI Taxonomy" id="2705421"/>
    <lineage>
        <taxon>Bacteria</taxon>
        <taxon>Pseudomonadati</taxon>
        <taxon>Pseudomonadota</taxon>
        <taxon>Alphaproteobacteria</taxon>
        <taxon>Rhodobacterales</taxon>
        <taxon>Paracoccaceae</taxon>
        <taxon>Pseudoroseicyclus</taxon>
    </lineage>
</organism>
<evidence type="ECO:0000256" key="13">
    <source>
        <dbReference type="ARBA" id="ARBA00023237"/>
    </source>
</evidence>
<dbReference type="PANTHER" id="PTHR33619">
    <property type="entry name" value="POLYSACCHARIDE EXPORT PROTEIN GFCE-RELATED"/>
    <property type="match status" value="1"/>
</dbReference>
<keyword evidence="6" id="KW-0812">Transmembrane</keyword>
<keyword evidence="4" id="KW-1134">Transmembrane beta strand</keyword>
<proteinExistence type="inferred from homology"/>
<evidence type="ECO:0000256" key="9">
    <source>
        <dbReference type="ARBA" id="ARBA00023065"/>
    </source>
</evidence>
<dbReference type="GO" id="GO:0015159">
    <property type="term" value="F:polysaccharide transmembrane transporter activity"/>
    <property type="evidence" value="ECO:0007669"/>
    <property type="project" value="InterPro"/>
</dbReference>
<name>A0A6B2JWE7_9RHOB</name>
<keyword evidence="9" id="KW-0406">Ion transport</keyword>
<evidence type="ECO:0000313" key="18">
    <source>
        <dbReference type="EMBL" id="NDV00534.1"/>
    </source>
</evidence>
<feature type="domain" description="SLBB" evidence="17">
    <location>
        <begin position="208"/>
        <end position="264"/>
    </location>
</feature>
<evidence type="ECO:0000256" key="8">
    <source>
        <dbReference type="ARBA" id="ARBA00023047"/>
    </source>
</evidence>
<evidence type="ECO:0000256" key="14">
    <source>
        <dbReference type="ARBA" id="ARBA00023288"/>
    </source>
</evidence>
<evidence type="ECO:0000313" key="19">
    <source>
        <dbReference type="Proteomes" id="UP000474757"/>
    </source>
</evidence>
<keyword evidence="7 15" id="KW-0732">Signal</keyword>
<evidence type="ECO:0000256" key="2">
    <source>
        <dbReference type="ARBA" id="ARBA00009450"/>
    </source>
</evidence>
<evidence type="ECO:0000259" key="17">
    <source>
        <dbReference type="Pfam" id="PF22461"/>
    </source>
</evidence>
<dbReference type="InterPro" id="IPR049712">
    <property type="entry name" value="Poly_export"/>
</dbReference>
<accession>A0A6B2JWE7</accession>
<feature type="signal peptide" evidence="15">
    <location>
        <begin position="1"/>
        <end position="22"/>
    </location>
</feature>
<dbReference type="Gene3D" id="3.10.560.10">
    <property type="entry name" value="Outer membrane lipoprotein wza domain like"/>
    <property type="match status" value="1"/>
</dbReference>
<dbReference type="PANTHER" id="PTHR33619:SF3">
    <property type="entry name" value="POLYSACCHARIDE EXPORT PROTEIN GFCE-RELATED"/>
    <property type="match status" value="1"/>
</dbReference>
<evidence type="ECO:0000256" key="10">
    <source>
        <dbReference type="ARBA" id="ARBA00023114"/>
    </source>
</evidence>
<keyword evidence="11" id="KW-0472">Membrane</keyword>
<keyword evidence="12" id="KW-0564">Palmitate</keyword>
<dbReference type="GO" id="GO:0009279">
    <property type="term" value="C:cell outer membrane"/>
    <property type="evidence" value="ECO:0007669"/>
    <property type="project" value="UniProtKB-SubCell"/>
</dbReference>
<dbReference type="Pfam" id="PF22461">
    <property type="entry name" value="SLBB_2"/>
    <property type="match status" value="1"/>
</dbReference>
<feature type="domain" description="Polysaccharide export protein N-terminal" evidence="16">
    <location>
        <begin position="92"/>
        <end position="163"/>
    </location>
</feature>
<dbReference type="Proteomes" id="UP000474757">
    <property type="component" value="Unassembled WGS sequence"/>
</dbReference>
<dbReference type="Gene3D" id="3.30.1950.10">
    <property type="entry name" value="wza like domain"/>
    <property type="match status" value="1"/>
</dbReference>
<dbReference type="Pfam" id="PF02563">
    <property type="entry name" value="Poly_export"/>
    <property type="match status" value="1"/>
</dbReference>
<dbReference type="GO" id="GO:0015288">
    <property type="term" value="F:porin activity"/>
    <property type="evidence" value="ECO:0007669"/>
    <property type="project" value="UniProtKB-KW"/>
</dbReference>
<comment type="subcellular location">
    <subcellularLocation>
        <location evidence="1">Cell outer membrane</location>
        <topology evidence="1">Multi-pass membrane protein</topology>
    </subcellularLocation>
</comment>
<keyword evidence="8" id="KW-0625">Polysaccharide transport</keyword>
<feature type="chain" id="PRO_5025547166" evidence="15">
    <location>
        <begin position="23"/>
        <end position="407"/>
    </location>
</feature>
<dbReference type="GO" id="GO:0046930">
    <property type="term" value="C:pore complex"/>
    <property type="evidence" value="ECO:0007669"/>
    <property type="project" value="UniProtKB-KW"/>
</dbReference>
<reference evidence="18 19" key="1">
    <citation type="submission" date="2020-02" db="EMBL/GenBank/DDBJ databases">
        <title>Pseudoroseicyclus tamarix, sp. nov., isolated from offshore sediment of a Tamarix chinensis forest.</title>
        <authorList>
            <person name="Gai Y."/>
        </authorList>
    </citation>
    <scope>NUCLEOTIDE SEQUENCE [LARGE SCALE GENOMIC DNA]</scope>
    <source>
        <strain evidence="18 19">CLL3-39</strain>
    </source>
</reference>
<evidence type="ECO:0000256" key="12">
    <source>
        <dbReference type="ARBA" id="ARBA00023139"/>
    </source>
</evidence>
<keyword evidence="14" id="KW-0449">Lipoprotein</keyword>
<sequence length="407" mass="42686">MAPRIGQVVCRLMGAAALAGCAAIETADNIEPVAEGRGYQAQYRALAYPPANFLQAEEINARSCRSPDGAVAAEGAAGKLGARLPEVLRGEVLSRGDLLDLRLPDEETFSGEYVISRDGTLKVPYLSPIPAQGRSAASVAADIRQGLVAGGYYDDRPDVSLLVLDFASARIGVSGAVFDPNPVDIGGVPGDAVDARRQAARGSSTEGRNLSVALRSAGGIRPDADLSAVRLTRAGTNYVIDLRGAIEGRAFEDVMLLAGDEIYVPSRFCFQDALMKPSPISPPGISLYLSNLTQPATGNAPSAIGQTVREVPYGTRYMQAVIDANCVGGARATSADRSAALFTRNPMTGVSAVIERPIEEMRARPDRDDYDPYLLPGDAIACYDSGVTNLGEIGRVLGVFTAGALIP</sequence>
<evidence type="ECO:0000256" key="3">
    <source>
        <dbReference type="ARBA" id="ARBA00022448"/>
    </source>
</evidence>
<dbReference type="InterPro" id="IPR054765">
    <property type="entry name" value="SLBB_dom"/>
</dbReference>